<evidence type="ECO:0000313" key="6">
    <source>
        <dbReference type="Proteomes" id="UP001356095"/>
    </source>
</evidence>
<reference evidence="5 6" key="1">
    <citation type="submission" date="2023-08" db="EMBL/GenBank/DDBJ databases">
        <authorList>
            <person name="Girao M."/>
            <person name="Carvalho M.F."/>
        </authorList>
    </citation>
    <scope>NUCLEOTIDE SEQUENCE [LARGE SCALE GENOMIC DNA]</scope>
    <source>
        <strain evidence="5 6">CT-R113</strain>
    </source>
</reference>
<dbReference type="Gene3D" id="3.40.50.720">
    <property type="entry name" value="NAD(P)-binding Rossmann-like Domain"/>
    <property type="match status" value="1"/>
</dbReference>
<evidence type="ECO:0000259" key="4">
    <source>
        <dbReference type="Pfam" id="PF21761"/>
    </source>
</evidence>
<protein>
    <submittedName>
        <fullName evidence="5">NAD(P)-binding domain-containing protein</fullName>
    </submittedName>
</protein>
<comment type="similarity">
    <text evidence="1">Belongs to the HIBADH-related family.</text>
</comment>
<dbReference type="Pfam" id="PF03446">
    <property type="entry name" value="NAD_binding_2"/>
    <property type="match status" value="1"/>
</dbReference>
<comment type="caution">
    <text evidence="5">The sequence shown here is derived from an EMBL/GenBank/DDBJ whole genome shotgun (WGS) entry which is preliminary data.</text>
</comment>
<dbReference type="PANTHER" id="PTHR43580:SF2">
    <property type="entry name" value="CYTOKINE-LIKE NUCLEAR FACTOR N-PAC"/>
    <property type="match status" value="1"/>
</dbReference>
<dbReference type="PIRSF" id="PIRSF000103">
    <property type="entry name" value="HIBADH"/>
    <property type="match status" value="1"/>
</dbReference>
<evidence type="ECO:0000259" key="3">
    <source>
        <dbReference type="Pfam" id="PF03446"/>
    </source>
</evidence>
<dbReference type="SUPFAM" id="SSF51735">
    <property type="entry name" value="NAD(P)-binding Rossmann-fold domains"/>
    <property type="match status" value="1"/>
</dbReference>
<feature type="domain" description="6-phosphogluconate dehydrogenase NADP-binding" evidence="3">
    <location>
        <begin position="10"/>
        <end position="158"/>
    </location>
</feature>
<dbReference type="InterPro" id="IPR008927">
    <property type="entry name" value="6-PGluconate_DH-like_C_sf"/>
</dbReference>
<evidence type="ECO:0000313" key="5">
    <source>
        <dbReference type="EMBL" id="MEE2039197.1"/>
    </source>
</evidence>
<dbReference type="InterPro" id="IPR048666">
    <property type="entry name" value="RedAm-like_C"/>
</dbReference>
<proteinExistence type="inferred from homology"/>
<dbReference type="InterPro" id="IPR051265">
    <property type="entry name" value="HIBADH-related_NP60_sf"/>
</dbReference>
<evidence type="ECO:0000256" key="1">
    <source>
        <dbReference type="ARBA" id="ARBA00009080"/>
    </source>
</evidence>
<dbReference type="RefSeq" id="WP_330092973.1">
    <property type="nucleotide sequence ID" value="NZ_JAUZMY010000018.1"/>
</dbReference>
<evidence type="ECO:0000256" key="2">
    <source>
        <dbReference type="ARBA" id="ARBA00023002"/>
    </source>
</evidence>
<accession>A0ABU7KAG5</accession>
<dbReference type="Pfam" id="PF21761">
    <property type="entry name" value="RedAm-like_C"/>
    <property type="match status" value="1"/>
</dbReference>
<feature type="domain" description="NADPH-dependent reductive aminase-like C-terminal" evidence="4">
    <location>
        <begin position="165"/>
        <end position="288"/>
    </location>
</feature>
<gene>
    <name evidence="5" type="ORF">Q8791_18440</name>
</gene>
<dbReference type="PANTHER" id="PTHR43580">
    <property type="entry name" value="OXIDOREDUCTASE GLYR1-RELATED"/>
    <property type="match status" value="1"/>
</dbReference>
<dbReference type="InterPro" id="IPR015815">
    <property type="entry name" value="HIBADH-related"/>
</dbReference>
<sequence length="307" mass="32323">METQQEPAGVTVIGLGPMGRAMAAAFLDRGHPVTVWNRTAARADGLVARGAVRAADVGEALAANEVVVLSLTDHAAMYALLGPAAPALHGRVIVNLGSDTPERAREAARWLTGHGAHHLTGGVQSDPSGIGSPGSSTFYSGPEEVFRLHRGTLRVLTDTTYLGEDPGLAALYYQLQMNLFWTSLLGWLQTLAMAGAHGITAADLLPHTETESLAAMFRYYSPRIDADDHTGGAERLSMEVASVGHVVATAAEAGVDTTLPSALLALSRRGLDAGYAESSFTSLVRILAKPSDARDVPPPAREVRAWE</sequence>
<dbReference type="InterPro" id="IPR006115">
    <property type="entry name" value="6PGDH_NADP-bd"/>
</dbReference>
<name>A0ABU7KAG5_9ACTN</name>
<dbReference type="EMBL" id="JAUZMY010000018">
    <property type="protein sequence ID" value="MEE2039197.1"/>
    <property type="molecule type" value="Genomic_DNA"/>
</dbReference>
<organism evidence="5 6">
    <name type="scientific">Nocardiopsis codii</name>
    <dbReference type="NCBI Taxonomy" id="3065942"/>
    <lineage>
        <taxon>Bacteria</taxon>
        <taxon>Bacillati</taxon>
        <taxon>Actinomycetota</taxon>
        <taxon>Actinomycetes</taxon>
        <taxon>Streptosporangiales</taxon>
        <taxon>Nocardiopsidaceae</taxon>
        <taxon>Nocardiopsis</taxon>
    </lineage>
</organism>
<dbReference type="InterPro" id="IPR036291">
    <property type="entry name" value="NAD(P)-bd_dom_sf"/>
</dbReference>
<dbReference type="Gene3D" id="1.10.1040.10">
    <property type="entry name" value="N-(1-d-carboxylethyl)-l-norvaline Dehydrogenase, domain 2"/>
    <property type="match status" value="1"/>
</dbReference>
<dbReference type="InterPro" id="IPR013328">
    <property type="entry name" value="6PGD_dom2"/>
</dbReference>
<keyword evidence="6" id="KW-1185">Reference proteome</keyword>
<dbReference type="Proteomes" id="UP001356095">
    <property type="component" value="Unassembled WGS sequence"/>
</dbReference>
<dbReference type="SUPFAM" id="SSF48179">
    <property type="entry name" value="6-phosphogluconate dehydrogenase C-terminal domain-like"/>
    <property type="match status" value="1"/>
</dbReference>
<keyword evidence="2" id="KW-0560">Oxidoreductase</keyword>